<feature type="transmembrane region" description="Helical" evidence="1">
    <location>
        <begin position="62"/>
        <end position="80"/>
    </location>
</feature>
<reference evidence="2" key="2">
    <citation type="submission" date="2020-05" db="UniProtKB">
        <authorList>
            <consortium name="EnsemblMetazoa"/>
        </authorList>
    </citation>
    <scope>IDENTIFICATION</scope>
    <source>
        <strain evidence="2">A-37</strain>
    </source>
</reference>
<sequence>MTRLKVENTVDATFELAIDSSQSKSDDTNTDHRNGSDSLEMLITSMTVRDHQFGHLPQNTTIFVSSTVVLFLCNLLPLLLDWNINFVHCMTIDCAAEQNAQ</sequence>
<evidence type="ECO:0000313" key="3">
    <source>
        <dbReference type="Proteomes" id="UP000075883"/>
    </source>
</evidence>
<keyword evidence="1" id="KW-0812">Transmembrane</keyword>
<name>A0A182MML8_9DIPT</name>
<reference evidence="3" key="1">
    <citation type="submission" date="2013-09" db="EMBL/GenBank/DDBJ databases">
        <title>The Genome Sequence of Anopheles culicifacies species A.</title>
        <authorList>
            <consortium name="The Broad Institute Genomics Platform"/>
            <person name="Neafsey D.E."/>
            <person name="Besansky N."/>
            <person name="Howell P."/>
            <person name="Walton C."/>
            <person name="Young S.K."/>
            <person name="Zeng Q."/>
            <person name="Gargeya S."/>
            <person name="Fitzgerald M."/>
            <person name="Haas B."/>
            <person name="Abouelleil A."/>
            <person name="Allen A.W."/>
            <person name="Alvarado L."/>
            <person name="Arachchi H.M."/>
            <person name="Berlin A.M."/>
            <person name="Chapman S.B."/>
            <person name="Gainer-Dewar J."/>
            <person name="Goldberg J."/>
            <person name="Griggs A."/>
            <person name="Gujja S."/>
            <person name="Hansen M."/>
            <person name="Howarth C."/>
            <person name="Imamovic A."/>
            <person name="Ireland A."/>
            <person name="Larimer J."/>
            <person name="McCowan C."/>
            <person name="Murphy C."/>
            <person name="Pearson M."/>
            <person name="Poon T.W."/>
            <person name="Priest M."/>
            <person name="Roberts A."/>
            <person name="Saif S."/>
            <person name="Shea T."/>
            <person name="Sisk P."/>
            <person name="Sykes S."/>
            <person name="Wortman J."/>
            <person name="Nusbaum C."/>
            <person name="Birren B."/>
        </authorList>
    </citation>
    <scope>NUCLEOTIDE SEQUENCE [LARGE SCALE GENOMIC DNA]</scope>
    <source>
        <strain evidence="3">A-37</strain>
    </source>
</reference>
<dbReference type="AlphaFoldDB" id="A0A182MML8"/>
<proteinExistence type="predicted"/>
<dbReference type="Proteomes" id="UP000075883">
    <property type="component" value="Unassembled WGS sequence"/>
</dbReference>
<keyword evidence="1" id="KW-0472">Membrane</keyword>
<dbReference type="EnsemblMetazoa" id="ACUA021913-RA">
    <property type="protein sequence ID" value="ACUA021913-PA"/>
    <property type="gene ID" value="ACUA021913"/>
</dbReference>
<accession>A0A182MML8</accession>
<dbReference type="VEuPathDB" id="VectorBase:ACUA021913"/>
<protein>
    <submittedName>
        <fullName evidence="2">Uncharacterized protein</fullName>
    </submittedName>
</protein>
<keyword evidence="3" id="KW-1185">Reference proteome</keyword>
<evidence type="ECO:0000313" key="2">
    <source>
        <dbReference type="EnsemblMetazoa" id="ACUA021913-PA"/>
    </source>
</evidence>
<keyword evidence="1" id="KW-1133">Transmembrane helix</keyword>
<dbReference type="EMBL" id="AXCM01000066">
    <property type="status" value="NOT_ANNOTATED_CDS"/>
    <property type="molecule type" value="Genomic_DNA"/>
</dbReference>
<organism evidence="2 3">
    <name type="scientific">Anopheles culicifacies</name>
    <dbReference type="NCBI Taxonomy" id="139723"/>
    <lineage>
        <taxon>Eukaryota</taxon>
        <taxon>Metazoa</taxon>
        <taxon>Ecdysozoa</taxon>
        <taxon>Arthropoda</taxon>
        <taxon>Hexapoda</taxon>
        <taxon>Insecta</taxon>
        <taxon>Pterygota</taxon>
        <taxon>Neoptera</taxon>
        <taxon>Endopterygota</taxon>
        <taxon>Diptera</taxon>
        <taxon>Nematocera</taxon>
        <taxon>Culicoidea</taxon>
        <taxon>Culicidae</taxon>
        <taxon>Anophelinae</taxon>
        <taxon>Anopheles</taxon>
        <taxon>culicifacies species complex</taxon>
    </lineage>
</organism>
<evidence type="ECO:0000256" key="1">
    <source>
        <dbReference type="SAM" id="Phobius"/>
    </source>
</evidence>